<dbReference type="Proteomes" id="UP000003163">
    <property type="component" value="Unassembled WGS sequence"/>
</dbReference>
<sequence length="208" mass="24292">MFYLLHNRFFILEDNINMGVIDMDICYKYTIIINFMMSLFANCTINSKIKLYMRLFLIIGFLGLSLKLGFFIYMVFFYKSVFSNQFAKSLNINPGIRYTIRYDLTVEDGGPNQCTEEVYRNLNTLVFNYSIVSIISFILTFIIYVLARVAVMININEPKKEIPKLEVSRKVGFDSASLRKKRFIDSDIHFNTTVINKPGEEINESIHN</sequence>
<keyword evidence="1" id="KW-1133">Transmembrane helix</keyword>
<feature type="transmembrane region" description="Helical" evidence="1">
    <location>
        <begin position="55"/>
        <end position="78"/>
    </location>
</feature>
<keyword evidence="3" id="KW-1185">Reference proteome</keyword>
<dbReference type="InParanoid" id="J9DBP2"/>
<evidence type="ECO:0000256" key="1">
    <source>
        <dbReference type="SAM" id="Phobius"/>
    </source>
</evidence>
<dbReference type="VEuPathDB" id="MicrosporidiaDB:EDEG_00940"/>
<keyword evidence="1" id="KW-0472">Membrane</keyword>
<reference evidence="2 3" key="1">
    <citation type="submission" date="2011-08" db="EMBL/GenBank/DDBJ databases">
        <authorList>
            <person name="Liu Z.J."/>
            <person name="Shi F.L."/>
            <person name="Lu J.Q."/>
            <person name="Li M."/>
            <person name="Wang Z.L."/>
        </authorList>
    </citation>
    <scope>NUCLEOTIDE SEQUENCE [LARGE SCALE GENOMIC DNA]</scope>
    <source>
        <strain evidence="2 3">USNM 41457</strain>
    </source>
</reference>
<keyword evidence="1" id="KW-0812">Transmembrane</keyword>
<gene>
    <name evidence="2" type="ORF">EDEG_00940</name>
</gene>
<dbReference type="OMA" id="RMYIENT"/>
<protein>
    <submittedName>
        <fullName evidence="2">Uncharacterized protein</fullName>
    </submittedName>
</protein>
<dbReference type="AlphaFoldDB" id="J9DBP2"/>
<dbReference type="OrthoDB" id="2192887at2759"/>
<feature type="transmembrane region" description="Helical" evidence="1">
    <location>
        <begin position="27"/>
        <end position="43"/>
    </location>
</feature>
<accession>J9DBP2</accession>
<feature type="transmembrane region" description="Helical" evidence="1">
    <location>
        <begin position="126"/>
        <end position="151"/>
    </location>
</feature>
<organism evidence="2 3">
    <name type="scientific">Edhazardia aedis (strain USNM 41457)</name>
    <name type="common">Microsporidian parasite</name>
    <dbReference type="NCBI Taxonomy" id="1003232"/>
    <lineage>
        <taxon>Eukaryota</taxon>
        <taxon>Fungi</taxon>
        <taxon>Fungi incertae sedis</taxon>
        <taxon>Microsporidia</taxon>
        <taxon>Edhazardia</taxon>
    </lineage>
</organism>
<dbReference type="HOGENOM" id="CLU_098502_0_0_1"/>
<evidence type="ECO:0000313" key="3">
    <source>
        <dbReference type="Proteomes" id="UP000003163"/>
    </source>
</evidence>
<reference evidence="3" key="2">
    <citation type="submission" date="2015-07" db="EMBL/GenBank/DDBJ databases">
        <title>Contrasting host-pathogen interactions and genome evolution in two generalist and specialist microsporidian pathogens of mosquitoes.</title>
        <authorList>
            <consortium name="The Broad Institute Genomics Platform"/>
            <consortium name="The Broad Institute Genome Sequencing Center for Infectious Disease"/>
            <person name="Cuomo C.A."/>
            <person name="Sanscrainte N.D."/>
            <person name="Goldberg J.M."/>
            <person name="Heiman D."/>
            <person name="Young S."/>
            <person name="Zeng Q."/>
            <person name="Becnel J.J."/>
            <person name="Birren B.W."/>
        </authorList>
    </citation>
    <scope>NUCLEOTIDE SEQUENCE [LARGE SCALE GENOMIC DNA]</scope>
    <source>
        <strain evidence="3">USNM 41457</strain>
    </source>
</reference>
<comment type="caution">
    <text evidence="2">The sequence shown here is derived from an EMBL/GenBank/DDBJ whole genome shotgun (WGS) entry which is preliminary data.</text>
</comment>
<evidence type="ECO:0000313" key="2">
    <source>
        <dbReference type="EMBL" id="EJW04909.1"/>
    </source>
</evidence>
<dbReference type="EMBL" id="AFBI03000012">
    <property type="protein sequence ID" value="EJW04909.1"/>
    <property type="molecule type" value="Genomic_DNA"/>
</dbReference>
<name>J9DBP2_EDHAE</name>
<proteinExistence type="predicted"/>